<evidence type="ECO:0000256" key="3">
    <source>
        <dbReference type="ARBA" id="ARBA00023284"/>
    </source>
</evidence>
<keyword evidence="6" id="KW-1185">Reference proteome</keyword>
<organism evidence="5 6">
    <name type="scientific">Vigna mungo</name>
    <name type="common">Black gram</name>
    <name type="synonym">Phaseolus mungo</name>
    <dbReference type="NCBI Taxonomy" id="3915"/>
    <lineage>
        <taxon>Eukaryota</taxon>
        <taxon>Viridiplantae</taxon>
        <taxon>Streptophyta</taxon>
        <taxon>Embryophyta</taxon>
        <taxon>Tracheophyta</taxon>
        <taxon>Spermatophyta</taxon>
        <taxon>Magnoliopsida</taxon>
        <taxon>eudicotyledons</taxon>
        <taxon>Gunneridae</taxon>
        <taxon>Pentapetalae</taxon>
        <taxon>rosids</taxon>
        <taxon>fabids</taxon>
        <taxon>Fabales</taxon>
        <taxon>Fabaceae</taxon>
        <taxon>Papilionoideae</taxon>
        <taxon>50 kb inversion clade</taxon>
        <taxon>NPAAA clade</taxon>
        <taxon>indigoferoid/millettioid clade</taxon>
        <taxon>Phaseoleae</taxon>
        <taxon>Vigna</taxon>
    </lineage>
</organism>
<evidence type="ECO:0000313" key="5">
    <source>
        <dbReference type="EMBL" id="WVZ16644.1"/>
    </source>
</evidence>
<keyword evidence="1" id="KW-0249">Electron transport</keyword>
<dbReference type="InterPro" id="IPR036249">
    <property type="entry name" value="Thioredoxin-like_sf"/>
</dbReference>
<gene>
    <name evidence="5" type="ORF">V8G54_009626</name>
</gene>
<dbReference type="EMBL" id="CP144698">
    <property type="protein sequence ID" value="WVZ16644.1"/>
    <property type="molecule type" value="Genomic_DNA"/>
</dbReference>
<evidence type="ECO:0000313" key="6">
    <source>
        <dbReference type="Proteomes" id="UP001374535"/>
    </source>
</evidence>
<protein>
    <recommendedName>
        <fullName evidence="4">Thioredoxin domain-containing protein</fullName>
    </recommendedName>
</protein>
<dbReference type="CDD" id="cd02947">
    <property type="entry name" value="TRX_family"/>
    <property type="match status" value="1"/>
</dbReference>
<name>A0AAQ3S2B6_VIGMU</name>
<dbReference type="InterPro" id="IPR050620">
    <property type="entry name" value="Thioredoxin_H-type-like"/>
</dbReference>
<proteinExistence type="predicted"/>
<dbReference type="Pfam" id="PF00085">
    <property type="entry name" value="Thioredoxin"/>
    <property type="match status" value="1"/>
</dbReference>
<dbReference type="PANTHER" id="PTHR10438:SF434">
    <property type="entry name" value="THIOREDOXIN H9"/>
    <property type="match status" value="1"/>
</dbReference>
<dbReference type="FunFam" id="3.40.30.10:FF:000245">
    <property type="entry name" value="Thioredoxin"/>
    <property type="match status" value="1"/>
</dbReference>
<dbReference type="PROSITE" id="PS51352">
    <property type="entry name" value="THIOREDOXIN_2"/>
    <property type="match status" value="1"/>
</dbReference>
<evidence type="ECO:0000259" key="4">
    <source>
        <dbReference type="PROSITE" id="PS51352"/>
    </source>
</evidence>
<dbReference type="Gene3D" id="3.40.30.10">
    <property type="entry name" value="Glutaredoxin"/>
    <property type="match status" value="1"/>
</dbReference>
<dbReference type="AlphaFoldDB" id="A0AAQ3S2B6"/>
<evidence type="ECO:0000256" key="2">
    <source>
        <dbReference type="ARBA" id="ARBA00023157"/>
    </source>
</evidence>
<dbReference type="PRINTS" id="PR00421">
    <property type="entry name" value="THIOREDOXIN"/>
</dbReference>
<dbReference type="InterPro" id="IPR013766">
    <property type="entry name" value="Thioredoxin_domain"/>
</dbReference>
<sequence length="185" mass="21148">METRDDTNRISKTDSTFIEFQHPMYMFSDFDIQEGLIIEDLECRGFETITWAIGYHSDGDSDHHVDFVSGNVQLITTKESWDQHLEQANRDSKIVVANFSATWCGPCKMIAPYFCNLSEKHSSIMFLLVDVDEMTDFSTSLDIKATPTFFFLKNGKEFDKLVGANKPELEKRIAAITGGVPHYRQ</sequence>
<keyword evidence="2" id="KW-1015">Disulfide bond</keyword>
<dbReference type="Proteomes" id="UP001374535">
    <property type="component" value="Chromosome 3"/>
</dbReference>
<evidence type="ECO:0000256" key="1">
    <source>
        <dbReference type="ARBA" id="ARBA00022982"/>
    </source>
</evidence>
<keyword evidence="1" id="KW-0813">Transport</keyword>
<dbReference type="InterPro" id="IPR017937">
    <property type="entry name" value="Thioredoxin_CS"/>
</dbReference>
<dbReference type="PROSITE" id="PS00194">
    <property type="entry name" value="THIOREDOXIN_1"/>
    <property type="match status" value="1"/>
</dbReference>
<keyword evidence="3" id="KW-0676">Redox-active center</keyword>
<accession>A0AAQ3S2B6</accession>
<dbReference type="SUPFAM" id="SSF52833">
    <property type="entry name" value="Thioredoxin-like"/>
    <property type="match status" value="1"/>
</dbReference>
<feature type="domain" description="Thioredoxin" evidence="4">
    <location>
        <begin position="63"/>
        <end position="178"/>
    </location>
</feature>
<dbReference type="PANTHER" id="PTHR10438">
    <property type="entry name" value="THIOREDOXIN"/>
    <property type="match status" value="1"/>
</dbReference>
<reference evidence="5 6" key="1">
    <citation type="journal article" date="2023" name="Life. Sci Alliance">
        <title>Evolutionary insights into 3D genome organization and epigenetic landscape of Vigna mungo.</title>
        <authorList>
            <person name="Junaid A."/>
            <person name="Singh B."/>
            <person name="Bhatia S."/>
        </authorList>
    </citation>
    <scope>NUCLEOTIDE SEQUENCE [LARGE SCALE GENOMIC DNA]</scope>
    <source>
        <strain evidence="5">Urdbean</strain>
    </source>
</reference>